<name>A0A2T0T8J1_9BACT</name>
<accession>A0A2T0T8J1</accession>
<dbReference type="GO" id="GO:0004175">
    <property type="term" value="F:endopeptidase activity"/>
    <property type="evidence" value="ECO:0007669"/>
    <property type="project" value="TreeGrafter"/>
</dbReference>
<dbReference type="PANTHER" id="PTHR32060:SF30">
    <property type="entry name" value="CARBOXY-TERMINAL PROCESSING PROTEASE CTPA"/>
    <property type="match status" value="1"/>
</dbReference>
<dbReference type="Gene3D" id="3.90.226.10">
    <property type="entry name" value="2-enoyl-CoA Hydratase, Chain A, domain 1"/>
    <property type="match status" value="1"/>
</dbReference>
<dbReference type="OrthoDB" id="2327485at2"/>
<keyword evidence="1" id="KW-0732">Signal</keyword>
<evidence type="ECO:0000259" key="2">
    <source>
        <dbReference type="Pfam" id="PF03572"/>
    </source>
</evidence>
<organism evidence="3 4">
    <name type="scientific">Spirosoma oryzae</name>
    <dbReference type="NCBI Taxonomy" id="1469603"/>
    <lineage>
        <taxon>Bacteria</taxon>
        <taxon>Pseudomonadati</taxon>
        <taxon>Bacteroidota</taxon>
        <taxon>Cytophagia</taxon>
        <taxon>Cytophagales</taxon>
        <taxon>Cytophagaceae</taxon>
        <taxon>Spirosoma</taxon>
    </lineage>
</organism>
<feature type="domain" description="Tail specific protease" evidence="2">
    <location>
        <begin position="255"/>
        <end position="464"/>
    </location>
</feature>
<dbReference type="Pfam" id="PF03572">
    <property type="entry name" value="Peptidase_S41"/>
    <property type="match status" value="1"/>
</dbReference>
<protein>
    <submittedName>
        <fullName evidence="3">Peptidase S41-like protein</fullName>
    </submittedName>
</protein>
<dbReference type="GO" id="GO:0008236">
    <property type="term" value="F:serine-type peptidase activity"/>
    <property type="evidence" value="ECO:0007669"/>
    <property type="project" value="InterPro"/>
</dbReference>
<comment type="caution">
    <text evidence="3">The sequence shown here is derived from an EMBL/GenBank/DDBJ whole genome shotgun (WGS) entry which is preliminary data.</text>
</comment>
<dbReference type="GO" id="GO:0007165">
    <property type="term" value="P:signal transduction"/>
    <property type="evidence" value="ECO:0007669"/>
    <property type="project" value="TreeGrafter"/>
</dbReference>
<dbReference type="AlphaFoldDB" id="A0A2T0T8J1"/>
<dbReference type="RefSeq" id="WP_106137182.1">
    <property type="nucleotide sequence ID" value="NZ_PVTE01000005.1"/>
</dbReference>
<feature type="chain" id="PRO_5015568173" evidence="1">
    <location>
        <begin position="21"/>
        <end position="489"/>
    </location>
</feature>
<gene>
    <name evidence="3" type="ORF">CLV58_105185</name>
</gene>
<proteinExistence type="predicted"/>
<evidence type="ECO:0000313" key="4">
    <source>
        <dbReference type="Proteomes" id="UP000238375"/>
    </source>
</evidence>
<dbReference type="GO" id="GO:0030288">
    <property type="term" value="C:outer membrane-bounded periplasmic space"/>
    <property type="evidence" value="ECO:0007669"/>
    <property type="project" value="TreeGrafter"/>
</dbReference>
<dbReference type="GO" id="GO:0006508">
    <property type="term" value="P:proteolysis"/>
    <property type="evidence" value="ECO:0007669"/>
    <property type="project" value="InterPro"/>
</dbReference>
<sequence length="489" mass="54365">MRAYLLGLLIGYPLFTTAQSATPPCDCPSVLQQVSRKVADNYAGWTDKVTAKTKPAHTRLLDSLQQQATKATTDADCFQLLKAYKAFFRDGHFQVELRNTGSAATPTPAPVVGVRTIPLSEAQAQQLLLDKAKKHHPVEGIWETPERSYKLAIIPDPQSADSLVGVVLASTNPRWTPGLVKLKLATRNPAAGQVLYRNGAFEEESLRLAQTGNLFRIGGYGYWLRRFPQAVTEAEQQTVARQAIPIEFRQLSPQVAYLRVTSFNTPKAQVDSMVRVHQSALRQTPTLIIDIRDNGGGSNSSFASLLPLMNTNNFQDTHTYMRTSPDNIAAEEAMIARARAGHWDTDSVLNVWATDVAQAKAHPNQLYRTEGSLLKMDSVLTNPVRVAVLMNANCYSSAEYFAFYAKQSRKATLFGQHTGGVMDYGNVRNQVLDCPHFVLRLPTTRSGWVDTAPIDNRGFQPDVVIPATEPDWVDYVVRYYQLPTEQPRR</sequence>
<dbReference type="PANTHER" id="PTHR32060">
    <property type="entry name" value="TAIL-SPECIFIC PROTEASE"/>
    <property type="match status" value="1"/>
</dbReference>
<dbReference type="EMBL" id="PVTE01000005">
    <property type="protein sequence ID" value="PRY41983.1"/>
    <property type="molecule type" value="Genomic_DNA"/>
</dbReference>
<keyword evidence="4" id="KW-1185">Reference proteome</keyword>
<dbReference type="Proteomes" id="UP000238375">
    <property type="component" value="Unassembled WGS sequence"/>
</dbReference>
<dbReference type="InterPro" id="IPR005151">
    <property type="entry name" value="Tail-specific_protease"/>
</dbReference>
<evidence type="ECO:0000313" key="3">
    <source>
        <dbReference type="EMBL" id="PRY41983.1"/>
    </source>
</evidence>
<dbReference type="SUPFAM" id="SSF52096">
    <property type="entry name" value="ClpP/crotonase"/>
    <property type="match status" value="1"/>
</dbReference>
<feature type="signal peptide" evidence="1">
    <location>
        <begin position="1"/>
        <end position="20"/>
    </location>
</feature>
<reference evidence="3 4" key="1">
    <citation type="submission" date="2018-03" db="EMBL/GenBank/DDBJ databases">
        <title>Genomic Encyclopedia of Archaeal and Bacterial Type Strains, Phase II (KMG-II): from individual species to whole genera.</title>
        <authorList>
            <person name="Goeker M."/>
        </authorList>
    </citation>
    <scope>NUCLEOTIDE SEQUENCE [LARGE SCALE GENOMIC DNA]</scope>
    <source>
        <strain evidence="3 4">DSM 28354</strain>
    </source>
</reference>
<dbReference type="InterPro" id="IPR029045">
    <property type="entry name" value="ClpP/crotonase-like_dom_sf"/>
</dbReference>
<evidence type="ECO:0000256" key="1">
    <source>
        <dbReference type="SAM" id="SignalP"/>
    </source>
</evidence>